<protein>
    <submittedName>
        <fullName evidence="5">Alginate lyase</fullName>
    </submittedName>
</protein>
<dbReference type="Gene3D" id="1.50.10.100">
    <property type="entry name" value="Chondroitin AC/alginate lyase"/>
    <property type="match status" value="1"/>
</dbReference>
<organism evidence="5 6">
    <name type="scientific">Quadrisphaera granulorum</name>
    <dbReference type="NCBI Taxonomy" id="317664"/>
    <lineage>
        <taxon>Bacteria</taxon>
        <taxon>Bacillati</taxon>
        <taxon>Actinomycetota</taxon>
        <taxon>Actinomycetes</taxon>
        <taxon>Kineosporiales</taxon>
        <taxon>Kineosporiaceae</taxon>
        <taxon>Quadrisphaera</taxon>
    </lineage>
</organism>
<evidence type="ECO:0000313" key="6">
    <source>
        <dbReference type="Proteomes" id="UP000245469"/>
    </source>
</evidence>
<reference evidence="5 6" key="1">
    <citation type="submission" date="2018-03" db="EMBL/GenBank/DDBJ databases">
        <title>Genomic Encyclopedia of Archaeal and Bacterial Type Strains, Phase II (KMG-II): from individual species to whole genera.</title>
        <authorList>
            <person name="Goeker M."/>
        </authorList>
    </citation>
    <scope>NUCLEOTIDE SEQUENCE [LARGE SCALE GENOMIC DNA]</scope>
    <source>
        <strain evidence="5 6">DSM 44889</strain>
    </source>
</reference>
<evidence type="ECO:0000256" key="1">
    <source>
        <dbReference type="ARBA" id="ARBA00022729"/>
    </source>
</evidence>
<dbReference type="Proteomes" id="UP000245469">
    <property type="component" value="Unassembled WGS sequence"/>
</dbReference>
<comment type="caution">
    <text evidence="5">The sequence shown here is derived from an EMBL/GenBank/DDBJ whole genome shotgun (WGS) entry which is preliminary data.</text>
</comment>
<dbReference type="GO" id="GO:0042597">
    <property type="term" value="C:periplasmic space"/>
    <property type="evidence" value="ECO:0007669"/>
    <property type="project" value="InterPro"/>
</dbReference>
<dbReference type="Pfam" id="PF05426">
    <property type="entry name" value="Alginate_lyase"/>
    <property type="match status" value="1"/>
</dbReference>
<feature type="region of interest" description="Disordered" evidence="3">
    <location>
        <begin position="227"/>
        <end position="310"/>
    </location>
</feature>
<dbReference type="AlphaFoldDB" id="A0A316B0K7"/>
<keyword evidence="6" id="KW-1185">Reference proteome</keyword>
<name>A0A316B0K7_9ACTN</name>
<accession>A0A316B0K7</accession>
<keyword evidence="2 5" id="KW-0456">Lyase</keyword>
<feature type="compositionally biased region" description="Low complexity" evidence="3">
    <location>
        <begin position="235"/>
        <end position="306"/>
    </location>
</feature>
<dbReference type="SUPFAM" id="SSF48230">
    <property type="entry name" value="Chondroitin AC/alginate lyase"/>
    <property type="match status" value="1"/>
</dbReference>
<keyword evidence="1" id="KW-0732">Signal</keyword>
<evidence type="ECO:0000256" key="3">
    <source>
        <dbReference type="SAM" id="MobiDB-lite"/>
    </source>
</evidence>
<sequence>MFVAPHIASAGEAERQWSPAVKVLDEPFDADGRPSRPPVGGSWSPWASPGVSLTAGEGQLRIDGMGAAASFALTAREAQAADVRVSSTVLAVPTGGAYYAGASARVQPDGRRYALTVVVRPDGEVALVAGRVGPSGTTPLGRTSTSAPLGTPLVIELQATGSDPTVVKARAWADGTTPPAWQLTTDDDSQEEIAGPGGVGVNGYLSRSASDVALSVDSVQAWSLVEGSETGAPVTASPTSDPTTDPTSEPATDPTTDPTTELTTAPTGTTASATAATGATAEPSSTPLPGSSSVGSSSAGPSLSPTDGSTAAGFAHPGIVMSAEQLVFVRSQIAAGREPWTSALARARGSWYARSSWTPRPVALVQCGSRNNPDIGCTAETDDAQAAYTNALLFSLTGERPYADKAIEILDAWSAVLQGHSFDTTLYKNGRLQAAWAGQTFTKAAELVRYSRAGWAPEKVARFEGMLRTAFLPMVRDGWTGGGANWQLSMADATMNIGVFLDDRAVFDDGVGDWRAQVVSAFYLTSDGPQPIPPLGTYVKADYVPTYWFNPLAFVDGQGQETCRDLGHTAMGLGAALNAAETAAIQGVDLYGEQRRRLVAAMEYNSRYLADPSAPGWVCPRPPDAGGTAGALTFEIGLRHYGAQEGLALPSTRAWVERNRPTRSGIFMNWETLTHGS</sequence>
<feature type="domain" description="Alginate lyase" evidence="4">
    <location>
        <begin position="382"/>
        <end position="518"/>
    </location>
</feature>
<dbReference type="InterPro" id="IPR008397">
    <property type="entry name" value="Alginate_lyase_dom"/>
</dbReference>
<dbReference type="GO" id="GO:0016829">
    <property type="term" value="F:lyase activity"/>
    <property type="evidence" value="ECO:0007669"/>
    <property type="project" value="UniProtKB-KW"/>
</dbReference>
<gene>
    <name evidence="5" type="ORF">BXY45_10110</name>
</gene>
<dbReference type="EMBL" id="QGDQ01000001">
    <property type="protein sequence ID" value="PWJ56037.1"/>
    <property type="molecule type" value="Genomic_DNA"/>
</dbReference>
<evidence type="ECO:0000259" key="4">
    <source>
        <dbReference type="Pfam" id="PF05426"/>
    </source>
</evidence>
<evidence type="ECO:0000313" key="5">
    <source>
        <dbReference type="EMBL" id="PWJ56037.1"/>
    </source>
</evidence>
<proteinExistence type="predicted"/>
<feature type="region of interest" description="Disordered" evidence="3">
    <location>
        <begin position="28"/>
        <end position="48"/>
    </location>
</feature>
<evidence type="ECO:0000256" key="2">
    <source>
        <dbReference type="ARBA" id="ARBA00023239"/>
    </source>
</evidence>
<dbReference type="InterPro" id="IPR008929">
    <property type="entry name" value="Chondroitin_lyas"/>
</dbReference>